<comment type="caution">
    <text evidence="2">The sequence shown here is derived from an EMBL/GenBank/DDBJ whole genome shotgun (WGS) entry which is preliminary data.</text>
</comment>
<name>A0A834IVR9_RHYFE</name>
<dbReference type="AlphaFoldDB" id="A0A834IVR9"/>
<reference evidence="2" key="1">
    <citation type="submission" date="2020-08" db="EMBL/GenBank/DDBJ databases">
        <title>Genome sequencing and assembly of the red palm weevil Rhynchophorus ferrugineus.</title>
        <authorList>
            <person name="Dias G.B."/>
            <person name="Bergman C.M."/>
            <person name="Manee M."/>
        </authorList>
    </citation>
    <scope>NUCLEOTIDE SEQUENCE</scope>
    <source>
        <strain evidence="2">AA-2017</strain>
        <tissue evidence="2">Whole larva</tissue>
    </source>
</reference>
<proteinExistence type="predicted"/>
<evidence type="ECO:0000313" key="3">
    <source>
        <dbReference type="Proteomes" id="UP000625711"/>
    </source>
</evidence>
<evidence type="ECO:0000313" key="2">
    <source>
        <dbReference type="EMBL" id="KAF7284813.1"/>
    </source>
</evidence>
<dbReference type="Proteomes" id="UP000625711">
    <property type="component" value="Unassembled WGS sequence"/>
</dbReference>
<dbReference type="EMBL" id="JAACXV010000069">
    <property type="protein sequence ID" value="KAF7284813.1"/>
    <property type="molecule type" value="Genomic_DNA"/>
</dbReference>
<keyword evidence="3" id="KW-1185">Reference proteome</keyword>
<evidence type="ECO:0000256" key="1">
    <source>
        <dbReference type="SAM" id="MobiDB-lite"/>
    </source>
</evidence>
<organism evidence="2 3">
    <name type="scientific">Rhynchophorus ferrugineus</name>
    <name type="common">Red palm weevil</name>
    <name type="synonym">Curculio ferrugineus</name>
    <dbReference type="NCBI Taxonomy" id="354439"/>
    <lineage>
        <taxon>Eukaryota</taxon>
        <taxon>Metazoa</taxon>
        <taxon>Ecdysozoa</taxon>
        <taxon>Arthropoda</taxon>
        <taxon>Hexapoda</taxon>
        <taxon>Insecta</taxon>
        <taxon>Pterygota</taxon>
        <taxon>Neoptera</taxon>
        <taxon>Endopterygota</taxon>
        <taxon>Coleoptera</taxon>
        <taxon>Polyphaga</taxon>
        <taxon>Cucujiformia</taxon>
        <taxon>Curculionidae</taxon>
        <taxon>Dryophthorinae</taxon>
        <taxon>Rhynchophorus</taxon>
    </lineage>
</organism>
<protein>
    <submittedName>
        <fullName evidence="2">Uncharacterized protein</fullName>
    </submittedName>
</protein>
<sequence length="76" mass="8365">MEVGGGGEERGPVPDGVSEGSGSYGGEVELRPLYSQGQRCLCSKTCYARSTCQHCVVRSPREKKRWWGKIRITLTC</sequence>
<gene>
    <name evidence="2" type="ORF">GWI33_021570</name>
</gene>
<accession>A0A834IVR9</accession>
<feature type="region of interest" description="Disordered" evidence="1">
    <location>
        <begin position="1"/>
        <end position="24"/>
    </location>
</feature>